<evidence type="ECO:0008006" key="8">
    <source>
        <dbReference type="Google" id="ProtNLM"/>
    </source>
</evidence>
<dbReference type="PANTHER" id="PTHR15454:SF69">
    <property type="entry name" value="SERINE_THREONINE-PROTEIN KINASE 11-INTERACTING PROTEIN"/>
    <property type="match status" value="1"/>
</dbReference>
<dbReference type="InterPro" id="IPR003591">
    <property type="entry name" value="Leu-rich_rpt_typical-subtyp"/>
</dbReference>
<sequence>MAAIAPSLGLPGGLGPPPTPQPPPVSGRDYLLKLRKYLGANLTRLAPPPRGKTKDASWLAQSYTVLTLGLDPNSAPLSPSVKVPLTLGFGSPAQPPRHRPVLLRLPPDKLLYLLLRWQSLPQSLSHVGHTDVPVPDGVVPVARGRGDQPRREDGDVESVRSWVGSIRSVSMGTRTADGGGFGWWSKPKEVDEDKILLELYSVFNTLPGLLIHPPFHSEAPVAELLDAGGYTQFGGVDVRVPLDVLRNLQILELEGFDPRGLLIPVNPLLHSLTVRDVEDADDWLPELVIEGEIPSPPAESPVVTPEAASSRFPNLRHLSLTHTSMLSFPALPLTSLTHLDLSNNLLNAIPESLAALHNLVSLNLSSNLITSVRNAPAALGNVHTINLARNRIDCLVGLDRVLGLRRVDVRGNLLAEADEVGRLAVLPVVEAVWSADNPFSLTHMSDGSVAAKPAEEWRTEIGAAFAAEAHTVVLDDVPLSWSEQRRIDALLAARGRPAAANVYDTAAPAPPPRPTSPVSPSSPTRGGFNRTHLAARSATATASPTRASKAAAAATAAAVVDDDHFHAIATASALVPTPVGRQLAPPSPSRSPAPKKAAAKKRPRRRVVNLDDENGSSSSPAAKA</sequence>
<gene>
    <name evidence="6" type="ORF">EHS24_005035</name>
</gene>
<feature type="region of interest" description="Disordered" evidence="5">
    <location>
        <begin position="135"/>
        <end position="157"/>
    </location>
</feature>
<comment type="caution">
    <text evidence="6">The sequence shown here is derived from an EMBL/GenBank/DDBJ whole genome shotgun (WGS) entry which is preliminary data.</text>
</comment>
<dbReference type="GO" id="GO:0005737">
    <property type="term" value="C:cytoplasm"/>
    <property type="evidence" value="ECO:0007669"/>
    <property type="project" value="UniProtKB-SubCell"/>
</dbReference>
<proteinExistence type="predicted"/>
<keyword evidence="2" id="KW-0963">Cytoplasm</keyword>
<evidence type="ECO:0000256" key="4">
    <source>
        <dbReference type="ARBA" id="ARBA00022737"/>
    </source>
</evidence>
<dbReference type="PROSITE" id="PS51450">
    <property type="entry name" value="LRR"/>
    <property type="match status" value="2"/>
</dbReference>
<dbReference type="SUPFAM" id="SSF52075">
    <property type="entry name" value="Outer arm dynein light chain 1"/>
    <property type="match status" value="1"/>
</dbReference>
<dbReference type="Proteomes" id="UP000279236">
    <property type="component" value="Unassembled WGS sequence"/>
</dbReference>
<feature type="compositionally biased region" description="Polar residues" evidence="5">
    <location>
        <begin position="615"/>
        <end position="624"/>
    </location>
</feature>
<evidence type="ECO:0000256" key="5">
    <source>
        <dbReference type="SAM" id="MobiDB-lite"/>
    </source>
</evidence>
<feature type="region of interest" description="Disordered" evidence="5">
    <location>
        <begin position="1"/>
        <end position="27"/>
    </location>
</feature>
<dbReference type="OrthoDB" id="676979at2759"/>
<dbReference type="InterPro" id="IPR001611">
    <property type="entry name" value="Leu-rich_rpt"/>
</dbReference>
<feature type="compositionally biased region" description="Basic residues" evidence="5">
    <location>
        <begin position="597"/>
        <end position="607"/>
    </location>
</feature>
<feature type="compositionally biased region" description="Pro residues" evidence="5">
    <location>
        <begin position="508"/>
        <end position="517"/>
    </location>
</feature>
<keyword evidence="4" id="KW-0677">Repeat</keyword>
<keyword evidence="3" id="KW-0433">Leucine-rich repeat</keyword>
<accession>A0A427Y6P0</accession>
<evidence type="ECO:0000256" key="1">
    <source>
        <dbReference type="ARBA" id="ARBA00004496"/>
    </source>
</evidence>
<dbReference type="PANTHER" id="PTHR15454">
    <property type="entry name" value="NISCHARIN RELATED"/>
    <property type="match status" value="1"/>
</dbReference>
<feature type="compositionally biased region" description="Basic and acidic residues" evidence="5">
    <location>
        <begin position="144"/>
        <end position="153"/>
    </location>
</feature>
<evidence type="ECO:0000313" key="6">
    <source>
        <dbReference type="EMBL" id="RSH86763.1"/>
    </source>
</evidence>
<keyword evidence="7" id="KW-1185">Reference proteome</keyword>
<dbReference type="SMART" id="SM00369">
    <property type="entry name" value="LRR_TYP"/>
    <property type="match status" value="2"/>
</dbReference>
<evidence type="ECO:0000256" key="2">
    <source>
        <dbReference type="ARBA" id="ARBA00022490"/>
    </source>
</evidence>
<organism evidence="6 7">
    <name type="scientific">Apiotrichum porosum</name>
    <dbReference type="NCBI Taxonomy" id="105984"/>
    <lineage>
        <taxon>Eukaryota</taxon>
        <taxon>Fungi</taxon>
        <taxon>Dikarya</taxon>
        <taxon>Basidiomycota</taxon>
        <taxon>Agaricomycotina</taxon>
        <taxon>Tremellomycetes</taxon>
        <taxon>Trichosporonales</taxon>
        <taxon>Trichosporonaceae</taxon>
        <taxon>Apiotrichum</taxon>
    </lineage>
</organism>
<dbReference type="InterPro" id="IPR032675">
    <property type="entry name" value="LRR_dom_sf"/>
</dbReference>
<feature type="region of interest" description="Disordered" evidence="5">
    <location>
        <begin position="575"/>
        <end position="624"/>
    </location>
</feature>
<dbReference type="RefSeq" id="XP_028479548.1">
    <property type="nucleotide sequence ID" value="XM_028620576.1"/>
</dbReference>
<dbReference type="AlphaFoldDB" id="A0A427Y6P0"/>
<dbReference type="Gene3D" id="3.80.10.10">
    <property type="entry name" value="Ribonuclease Inhibitor"/>
    <property type="match status" value="1"/>
</dbReference>
<protein>
    <recommendedName>
        <fullName evidence="8">Leucine-rich repeat-containing protein 40</fullName>
    </recommendedName>
</protein>
<dbReference type="EMBL" id="RSCE01000002">
    <property type="protein sequence ID" value="RSH86763.1"/>
    <property type="molecule type" value="Genomic_DNA"/>
</dbReference>
<evidence type="ECO:0000256" key="3">
    <source>
        <dbReference type="ARBA" id="ARBA00022614"/>
    </source>
</evidence>
<dbReference type="GeneID" id="39589578"/>
<reference evidence="6 7" key="1">
    <citation type="submission" date="2018-11" db="EMBL/GenBank/DDBJ databases">
        <title>Genome sequence of Apiotrichum porosum DSM 27194.</title>
        <authorList>
            <person name="Aliyu H."/>
            <person name="Gorte O."/>
            <person name="Ochsenreither K."/>
        </authorList>
    </citation>
    <scope>NUCLEOTIDE SEQUENCE [LARGE SCALE GENOMIC DNA]</scope>
    <source>
        <strain evidence="6 7">DSM 27194</strain>
    </source>
</reference>
<dbReference type="STRING" id="105984.A0A427Y6P0"/>
<name>A0A427Y6P0_9TREE</name>
<feature type="compositionally biased region" description="Pro residues" evidence="5">
    <location>
        <begin position="14"/>
        <end position="25"/>
    </location>
</feature>
<feature type="region of interest" description="Disordered" evidence="5">
    <location>
        <begin position="503"/>
        <end position="529"/>
    </location>
</feature>
<evidence type="ECO:0000313" key="7">
    <source>
        <dbReference type="Proteomes" id="UP000279236"/>
    </source>
</evidence>
<comment type="subcellular location">
    <subcellularLocation>
        <location evidence="1">Cytoplasm</location>
    </subcellularLocation>
</comment>